<comment type="caution">
    <text evidence="2">The sequence shown here is derived from an EMBL/GenBank/DDBJ whole genome shotgun (WGS) entry which is preliminary data.</text>
</comment>
<gene>
    <name evidence="2" type="ORF">QPX58_05780</name>
</gene>
<keyword evidence="1" id="KW-0812">Transmembrane</keyword>
<keyword evidence="1" id="KW-1133">Transmembrane helix</keyword>
<reference evidence="2" key="1">
    <citation type="submission" date="2023-05" db="EMBL/GenBank/DDBJ databases">
        <title>Metabolic capabilities are highly conserved among human nasal-associated Corynebacterium species in pangenomic analyses.</title>
        <authorList>
            <person name="Tran T.H."/>
            <person name="Roberts A.Q."/>
            <person name="Escapa I.F."/>
            <person name="Gao W."/>
            <person name="Conlan S."/>
            <person name="Kong H."/>
            <person name="Segre J.A."/>
            <person name="Kelly M.S."/>
            <person name="Lemon K.P."/>
        </authorList>
    </citation>
    <scope>NUCLEOTIDE SEQUENCE</scope>
    <source>
        <strain evidence="2">KPL2618</strain>
    </source>
</reference>
<dbReference type="Proteomes" id="UP001230317">
    <property type="component" value="Unassembled WGS sequence"/>
</dbReference>
<accession>A0AAP4F9T6</accession>
<organism evidence="2 3">
    <name type="scientific">Corynebacterium accolens</name>
    <dbReference type="NCBI Taxonomy" id="38284"/>
    <lineage>
        <taxon>Bacteria</taxon>
        <taxon>Bacillati</taxon>
        <taxon>Actinomycetota</taxon>
        <taxon>Actinomycetes</taxon>
        <taxon>Mycobacteriales</taxon>
        <taxon>Corynebacteriaceae</taxon>
        <taxon>Corynebacterium</taxon>
    </lineage>
</organism>
<evidence type="ECO:0000256" key="1">
    <source>
        <dbReference type="SAM" id="Phobius"/>
    </source>
</evidence>
<dbReference type="EMBL" id="JASNVU010000006">
    <property type="protein sequence ID" value="MDK4334925.1"/>
    <property type="molecule type" value="Genomic_DNA"/>
</dbReference>
<name>A0AAP4F9T6_9CORY</name>
<protein>
    <submittedName>
        <fullName evidence="2">ABC transporter permease</fullName>
    </submittedName>
</protein>
<feature type="transmembrane region" description="Helical" evidence="1">
    <location>
        <begin position="137"/>
        <end position="158"/>
    </location>
</feature>
<dbReference type="RefSeq" id="WP_284637305.1">
    <property type="nucleotide sequence ID" value="NZ_CP100380.1"/>
</dbReference>
<evidence type="ECO:0000313" key="3">
    <source>
        <dbReference type="Proteomes" id="UP001230317"/>
    </source>
</evidence>
<feature type="transmembrane region" description="Helical" evidence="1">
    <location>
        <begin position="165"/>
        <end position="184"/>
    </location>
</feature>
<feature type="transmembrane region" description="Helical" evidence="1">
    <location>
        <begin position="91"/>
        <end position="117"/>
    </location>
</feature>
<sequence>MNTIVSESRKIFSLRSTWVYLAIITVGLTAANVLMGAIRSDASALQSSDLAIGAIFAVVIMIFSSATLVGGDLQKGTVAWSYLSTNRRLQVLSSQILVITVANVAAAALAGILGMLFNAALGSSYDFSSFVHYPDNAVFLFTFVEYIVYTLLATGLAYILRSGTFAAMLLIIEYFVIESVLTSMDMGWAKYILQILPDANLRTFFQGQDTFGLMAPQWASGVIVLAMVVAVLGGAAAVQRRRAVV</sequence>
<feature type="transmembrane region" description="Helical" evidence="1">
    <location>
        <begin position="18"/>
        <end position="38"/>
    </location>
</feature>
<feature type="transmembrane region" description="Helical" evidence="1">
    <location>
        <begin position="218"/>
        <end position="238"/>
    </location>
</feature>
<proteinExistence type="predicted"/>
<keyword evidence="1" id="KW-0472">Membrane</keyword>
<feature type="transmembrane region" description="Helical" evidence="1">
    <location>
        <begin position="50"/>
        <end position="70"/>
    </location>
</feature>
<dbReference type="AlphaFoldDB" id="A0AAP4F9T6"/>
<evidence type="ECO:0000313" key="2">
    <source>
        <dbReference type="EMBL" id="MDK4334925.1"/>
    </source>
</evidence>